<organism evidence="2">
    <name type="scientific">mine drainage metagenome</name>
    <dbReference type="NCBI Taxonomy" id="410659"/>
    <lineage>
        <taxon>unclassified sequences</taxon>
        <taxon>metagenomes</taxon>
        <taxon>ecological metagenomes</taxon>
    </lineage>
</organism>
<keyword evidence="2" id="KW-0808">Transferase</keyword>
<dbReference type="PANTHER" id="PTHR43685">
    <property type="entry name" value="GLYCOSYLTRANSFERASE"/>
    <property type="match status" value="1"/>
</dbReference>
<dbReference type="Pfam" id="PF00535">
    <property type="entry name" value="Glycos_transf_2"/>
    <property type="match status" value="1"/>
</dbReference>
<protein>
    <submittedName>
        <fullName evidence="2">Putative glycosyltransferase EpsH</fullName>
        <ecNumber evidence="2">2.4.-.-</ecNumber>
    </submittedName>
</protein>
<dbReference type="AlphaFoldDB" id="A0A1J5STI7"/>
<dbReference type="InterPro" id="IPR029044">
    <property type="entry name" value="Nucleotide-diphossugar_trans"/>
</dbReference>
<dbReference type="GO" id="GO:0016757">
    <property type="term" value="F:glycosyltransferase activity"/>
    <property type="evidence" value="ECO:0007669"/>
    <property type="project" value="UniProtKB-KW"/>
</dbReference>
<dbReference type="InterPro" id="IPR050834">
    <property type="entry name" value="Glycosyltransf_2"/>
</dbReference>
<evidence type="ECO:0000259" key="1">
    <source>
        <dbReference type="Pfam" id="PF00535"/>
    </source>
</evidence>
<dbReference type="GO" id="GO:0044010">
    <property type="term" value="P:single-species biofilm formation"/>
    <property type="evidence" value="ECO:0007669"/>
    <property type="project" value="TreeGrafter"/>
</dbReference>
<keyword evidence="2" id="KW-0328">Glycosyltransferase</keyword>
<accession>A0A1J5STI7</accession>
<dbReference type="InterPro" id="IPR001173">
    <property type="entry name" value="Glyco_trans_2-like"/>
</dbReference>
<dbReference type="EMBL" id="MLJW01000038">
    <property type="protein sequence ID" value="OIR07336.1"/>
    <property type="molecule type" value="Genomic_DNA"/>
</dbReference>
<feature type="domain" description="Glycosyltransferase 2-like" evidence="1">
    <location>
        <begin position="8"/>
        <end position="137"/>
    </location>
</feature>
<comment type="caution">
    <text evidence="2">The sequence shown here is derived from an EMBL/GenBank/DDBJ whole genome shotgun (WGS) entry which is preliminary data.</text>
</comment>
<dbReference type="PANTHER" id="PTHR43685:SF2">
    <property type="entry name" value="GLYCOSYLTRANSFERASE 2-LIKE DOMAIN-CONTAINING PROTEIN"/>
    <property type="match status" value="1"/>
</dbReference>
<dbReference type="EC" id="2.4.-.-" evidence="2"/>
<dbReference type="CDD" id="cd00761">
    <property type="entry name" value="Glyco_tranf_GTA_type"/>
    <property type="match status" value="1"/>
</dbReference>
<sequence>MSAPQVTLLVPCHNAARFLPRLAECVRAQRLPFSEVVAYDDGSTDTTAEVARALGMRVIDGGGNRGVAVARNRLAAAAATEWMHFHDADDLMEPDFNSTLAALCSDEVDVVSCDADWVEEDSRALVLRWTYDADALRSQACAHLLRHPLSLNNSVIRRSLWSAVGGCDESLRMWEDSDVHVRMAHAGARWRHESRVLTIALRRTESFSHDYRASWNCRLATLEAYSLWSDAVSYRDDLAFEAERAARNLLFWGDRRSASRALALCRSHGGRPPLGASPTVRLLARFLPALWVISLQEARRRRVQNRQAGARTTDRPT</sequence>
<proteinExistence type="predicted"/>
<gene>
    <name evidence="2" type="primary">epsH_1</name>
    <name evidence="2" type="ORF">GALL_105920</name>
</gene>
<dbReference type="Gene3D" id="3.90.550.10">
    <property type="entry name" value="Spore Coat Polysaccharide Biosynthesis Protein SpsA, Chain A"/>
    <property type="match status" value="1"/>
</dbReference>
<name>A0A1J5STI7_9ZZZZ</name>
<evidence type="ECO:0000313" key="2">
    <source>
        <dbReference type="EMBL" id="OIR07336.1"/>
    </source>
</evidence>
<reference evidence="2" key="1">
    <citation type="submission" date="2016-10" db="EMBL/GenBank/DDBJ databases">
        <title>Sequence of Gallionella enrichment culture.</title>
        <authorList>
            <person name="Poehlein A."/>
            <person name="Muehling M."/>
            <person name="Daniel R."/>
        </authorList>
    </citation>
    <scope>NUCLEOTIDE SEQUENCE</scope>
</reference>
<dbReference type="SUPFAM" id="SSF53448">
    <property type="entry name" value="Nucleotide-diphospho-sugar transferases"/>
    <property type="match status" value="1"/>
</dbReference>